<gene>
    <name evidence="2" type="ORF">BVER_06112</name>
</gene>
<keyword evidence="3" id="KW-1185">Reference proteome</keyword>
<protein>
    <submittedName>
        <fullName evidence="2">Uncharacterized protein</fullName>
    </submittedName>
</protein>
<organism evidence="2 3">
    <name type="scientific">Candidatus Burkholderia verschuerenii</name>
    <dbReference type="NCBI Taxonomy" id="242163"/>
    <lineage>
        <taxon>Bacteria</taxon>
        <taxon>Pseudomonadati</taxon>
        <taxon>Pseudomonadota</taxon>
        <taxon>Betaproteobacteria</taxon>
        <taxon>Burkholderiales</taxon>
        <taxon>Burkholderiaceae</taxon>
        <taxon>Burkholderia</taxon>
    </lineage>
</organism>
<dbReference type="OrthoDB" id="9006083at2"/>
<evidence type="ECO:0000313" key="2">
    <source>
        <dbReference type="EMBL" id="KND61622.1"/>
    </source>
</evidence>
<reference evidence="3" key="1">
    <citation type="submission" date="2015-06" db="EMBL/GenBank/DDBJ databases">
        <title>Comparative genomics of Burkholderia leaf nodule symbionts.</title>
        <authorList>
            <person name="Carlier A."/>
            <person name="Eberl L."/>
            <person name="Pinto-Carbo M."/>
        </authorList>
    </citation>
    <scope>NUCLEOTIDE SEQUENCE [LARGE SCALE GENOMIC DNA]</scope>
    <source>
        <strain evidence="3">UZHbot4</strain>
    </source>
</reference>
<dbReference type="EMBL" id="LFJJ01000016">
    <property type="protein sequence ID" value="KND61622.1"/>
    <property type="molecule type" value="Genomic_DNA"/>
</dbReference>
<name>A0A0L0MG22_9BURK</name>
<proteinExistence type="predicted"/>
<evidence type="ECO:0000256" key="1">
    <source>
        <dbReference type="SAM" id="MobiDB-lite"/>
    </source>
</evidence>
<dbReference type="Proteomes" id="UP000036959">
    <property type="component" value="Unassembled WGS sequence"/>
</dbReference>
<feature type="region of interest" description="Disordered" evidence="1">
    <location>
        <begin position="1"/>
        <end position="23"/>
    </location>
</feature>
<feature type="compositionally biased region" description="Basic and acidic residues" evidence="1">
    <location>
        <begin position="9"/>
        <end position="23"/>
    </location>
</feature>
<dbReference type="RefSeq" id="WP_050452443.1">
    <property type="nucleotide sequence ID" value="NZ_LFJJ01000016.1"/>
</dbReference>
<dbReference type="AlphaFoldDB" id="A0A0L0MG22"/>
<dbReference type="PATRIC" id="fig|242163.4.peg.1883"/>
<evidence type="ECO:0000313" key="3">
    <source>
        <dbReference type="Proteomes" id="UP000036959"/>
    </source>
</evidence>
<comment type="caution">
    <text evidence="2">The sequence shown here is derived from an EMBL/GenBank/DDBJ whole genome shotgun (WGS) entry which is preliminary data.</text>
</comment>
<accession>A0A0L0MG22</accession>
<sequence length="227" mass="25196">MNATSQVVRTHEVDEARPTPDASLGREWRDIEQNIARLFDGDARDNWIAAGSWRPVSNAVEPADVYRSAPSDRGLFSSAHAWFAEAAAPRADNFAAMVSCGFLIGAIERTGALIELGQAHRFECDEAIAQQVMEARSILREAEFTDERIARQLDAAAKVLRRHGLRPTIVPRIILVEGVCKDVTYLLNVPIQPERADDLNFELVLEEIEADIVLENAFDARFNGIGK</sequence>